<dbReference type="AlphaFoldDB" id="A0AAD9YVM8"/>
<dbReference type="Proteomes" id="UP001281614">
    <property type="component" value="Unassembled WGS sequence"/>
</dbReference>
<evidence type="ECO:0000313" key="3">
    <source>
        <dbReference type="EMBL" id="KAK2778717.1"/>
    </source>
</evidence>
<feature type="region of interest" description="Disordered" evidence="1">
    <location>
        <begin position="1"/>
        <end position="49"/>
    </location>
</feature>
<accession>A0AAD9YVM8</accession>
<organism evidence="3 4">
    <name type="scientific">Colletotrichum kahawae</name>
    <name type="common">Coffee berry disease fungus</name>
    <dbReference type="NCBI Taxonomy" id="34407"/>
    <lineage>
        <taxon>Eukaryota</taxon>
        <taxon>Fungi</taxon>
        <taxon>Dikarya</taxon>
        <taxon>Ascomycota</taxon>
        <taxon>Pezizomycotina</taxon>
        <taxon>Sordariomycetes</taxon>
        <taxon>Hypocreomycetidae</taxon>
        <taxon>Glomerellales</taxon>
        <taxon>Glomerellaceae</taxon>
        <taxon>Colletotrichum</taxon>
        <taxon>Colletotrichum gloeosporioides species complex</taxon>
    </lineage>
</organism>
<feature type="compositionally biased region" description="Polar residues" evidence="1">
    <location>
        <begin position="1"/>
        <end position="12"/>
    </location>
</feature>
<feature type="region of interest" description="Disordered" evidence="1">
    <location>
        <begin position="384"/>
        <end position="406"/>
    </location>
</feature>
<protein>
    <recommendedName>
        <fullName evidence="2">Heterokaryon incompatibility domain-containing protein</fullName>
    </recommendedName>
</protein>
<dbReference type="EMBL" id="VYYT01000009">
    <property type="protein sequence ID" value="KAK2778717.1"/>
    <property type="molecule type" value="Genomic_DNA"/>
</dbReference>
<feature type="domain" description="Heterokaryon incompatibility" evidence="2">
    <location>
        <begin position="111"/>
        <end position="265"/>
    </location>
</feature>
<evidence type="ECO:0000259" key="2">
    <source>
        <dbReference type="Pfam" id="PF06985"/>
    </source>
</evidence>
<sequence>MGCCVSSTEAEQSSTGRTEGSSSSAGYSSTDAEEASVNQSTTSAEVDEKRLEQEEVAIDHMRKWLSICDSSHECNRPDKDKENGKSHARAPLYLIDTENYCIVSDNAEKSYVALSYPWDKSSTQLLQRNREALLRPYALLIRERLISKVILEAIKMTKLLRLRYVWVDQLCIVQDEESAEKNEEISNMDHIYSGAAVTLVASERQGLFEGNFRNSVSNEISAPVSPSTIVQVSVSRRELDDKAILNHYTSISESTWATRGWTYQESILSKRIIFFHHDVVFWQCGCAVWDMDHLTPDEDTSISASDIAKRTLTRRFSTPSHLDFGLYMDLICPYNGRDFSREEDGLLACTGILNRLAPAFPEHVSFEKTLPLSSTPEGFFFPNGASRSSYNNGNTDDSGDCSKTERRTLGDGKLLRDELALLSCDTERAVFAPAAALEVFLVKPDDMMPSMDVFWDPAMNETALHQSSKVVVLQDQKGAFAGLVRVTENLDSERFEWTMRFPRGMKIEYGDGLLMEIIAVSEGTATRGDIKMCFEEKVFHRSPHYSGGRFKAKYDIDGWWTGFSECGPNNSGYAVLPSGGKWNENLGLPEEAANDDEVVEFYNVLWVQKGDDQISRRLGCGRVLKDRWRQSEPQIVSVTLG</sequence>
<reference evidence="3" key="1">
    <citation type="submission" date="2023-02" db="EMBL/GenBank/DDBJ databases">
        <title>Colletotrichum kahawae CIFC_Que2 genome sequencing and assembly.</title>
        <authorList>
            <person name="Baroncelli R."/>
        </authorList>
    </citation>
    <scope>NUCLEOTIDE SEQUENCE</scope>
    <source>
        <strain evidence="3">CIFC_Que2</strain>
    </source>
</reference>
<keyword evidence="4" id="KW-1185">Reference proteome</keyword>
<feature type="compositionally biased region" description="Polar residues" evidence="1">
    <location>
        <begin position="385"/>
        <end position="396"/>
    </location>
</feature>
<comment type="caution">
    <text evidence="3">The sequence shown here is derived from an EMBL/GenBank/DDBJ whole genome shotgun (WGS) entry which is preliminary data.</text>
</comment>
<dbReference type="InterPro" id="IPR010730">
    <property type="entry name" value="HET"/>
</dbReference>
<dbReference type="PANTHER" id="PTHR33112:SF12">
    <property type="entry name" value="HETEROKARYON INCOMPATIBILITY DOMAIN-CONTAINING PROTEIN"/>
    <property type="match status" value="1"/>
</dbReference>
<dbReference type="PANTHER" id="PTHR33112">
    <property type="entry name" value="DOMAIN PROTEIN, PUTATIVE-RELATED"/>
    <property type="match status" value="1"/>
</dbReference>
<gene>
    <name evidence="3" type="ORF">CKAH01_11643</name>
</gene>
<name>A0AAD9YVM8_COLKA</name>
<proteinExistence type="predicted"/>
<evidence type="ECO:0000256" key="1">
    <source>
        <dbReference type="SAM" id="MobiDB-lite"/>
    </source>
</evidence>
<evidence type="ECO:0000313" key="4">
    <source>
        <dbReference type="Proteomes" id="UP001281614"/>
    </source>
</evidence>
<dbReference type="Pfam" id="PF06985">
    <property type="entry name" value="HET"/>
    <property type="match status" value="1"/>
</dbReference>
<feature type="compositionally biased region" description="Low complexity" evidence="1">
    <location>
        <begin position="13"/>
        <end position="29"/>
    </location>
</feature>